<evidence type="ECO:0000256" key="10">
    <source>
        <dbReference type="ARBA" id="ARBA00052053"/>
    </source>
</evidence>
<feature type="domain" description="GtfA extended beta-sheet meander" evidence="13">
    <location>
        <begin position="99"/>
        <end position="195"/>
    </location>
</feature>
<dbReference type="GO" id="GO:0005886">
    <property type="term" value="C:plasma membrane"/>
    <property type="evidence" value="ECO:0007669"/>
    <property type="project" value="UniProtKB-SubCell"/>
</dbReference>
<feature type="binding site" evidence="11">
    <location>
        <position position="247"/>
    </location>
    <ligand>
        <name>N-acetyl-D-glucosamine</name>
        <dbReference type="ChEBI" id="CHEBI:506227"/>
    </ligand>
</feature>
<keyword evidence="7 11" id="KW-0808">Transferase</keyword>
<comment type="subunit">
    <text evidence="11">Forms a heterotetramer with 2 subunits each of GtfA and GtfB. Part of the accessory SecA2/SecY2 protein translocation apparatus.</text>
</comment>
<dbReference type="FunFam" id="3.40.50.2000:FF:000196">
    <property type="entry name" value="UDP-N-acetylglucosamine--peptide N-acetylglucosaminyltransferase GtfA subunit"/>
    <property type="match status" value="1"/>
</dbReference>
<evidence type="ECO:0000256" key="6">
    <source>
        <dbReference type="ARBA" id="ARBA00022676"/>
    </source>
</evidence>
<evidence type="ECO:0000256" key="11">
    <source>
        <dbReference type="HAMAP-Rule" id="MF_01472"/>
    </source>
</evidence>
<evidence type="ECO:0000256" key="7">
    <source>
        <dbReference type="ARBA" id="ARBA00022679"/>
    </source>
</evidence>
<protein>
    <recommendedName>
        <fullName evidence="11">UDP-N-acetylglucosamine--peptide N-acetylglucosaminyltransferase GtfA subunit</fullName>
        <ecNumber evidence="11">2.4.1.-</ecNumber>
    </recommendedName>
    <alternativeName>
        <fullName evidence="11">Glycosyltransferase GtfA</fullName>
    </alternativeName>
</protein>
<dbReference type="Pfam" id="PF22145">
    <property type="entry name" value="GtfA_EBD"/>
    <property type="match status" value="1"/>
</dbReference>
<comment type="similarity">
    <text evidence="3 11">Belongs to the glycosyltransferase group 1 family. Glycosyltransferase 4 subfamily.</text>
</comment>
<evidence type="ECO:0000259" key="13">
    <source>
        <dbReference type="Pfam" id="PF22145"/>
    </source>
</evidence>
<dbReference type="RefSeq" id="WP_061419207.1">
    <property type="nucleotide sequence ID" value="NZ_KQ969040.1"/>
</dbReference>
<dbReference type="EC" id="2.4.1.-" evidence="11"/>
<evidence type="ECO:0000256" key="5">
    <source>
        <dbReference type="ARBA" id="ARBA00022490"/>
    </source>
</evidence>
<gene>
    <name evidence="11" type="primary">gtfA</name>
    <name evidence="14" type="ORF">SORDD05_01753</name>
</gene>
<dbReference type="GO" id="GO:0000166">
    <property type="term" value="F:nucleotide binding"/>
    <property type="evidence" value="ECO:0007669"/>
    <property type="project" value="UniProtKB-KW"/>
</dbReference>
<proteinExistence type="inferred from homology"/>
<evidence type="ECO:0000256" key="9">
    <source>
        <dbReference type="ARBA" id="ARBA00023136"/>
    </source>
</evidence>
<comment type="subcellular location">
    <subcellularLocation>
        <location evidence="1 11">Cell membrane</location>
        <topology evidence="1 11">Peripheral membrane protein</topology>
    </subcellularLocation>
    <subcellularLocation>
        <location evidence="11">Cytoplasm</location>
    </subcellularLocation>
    <text evidence="11">Cell membrane association requires GtfB.</text>
</comment>
<feature type="domain" description="Glycosyl transferase family 1" evidence="12">
    <location>
        <begin position="325"/>
        <end position="457"/>
    </location>
</feature>
<comment type="catalytic activity">
    <reaction evidence="10 11">
        <text>L-seryl-[protein] + UDP-N-acetyl-alpha-D-glucosamine = 3-O-[N-acetyl-alpha-D-glucosaminyl]-L-seryl-[protein] + UDP + H(+)</text>
        <dbReference type="Rhea" id="RHEA:59872"/>
        <dbReference type="Rhea" id="RHEA-COMP:9863"/>
        <dbReference type="Rhea" id="RHEA-COMP:15471"/>
        <dbReference type="ChEBI" id="CHEBI:15378"/>
        <dbReference type="ChEBI" id="CHEBI:29999"/>
        <dbReference type="ChEBI" id="CHEBI:57705"/>
        <dbReference type="ChEBI" id="CHEBI:58223"/>
        <dbReference type="ChEBI" id="CHEBI:143279"/>
    </reaction>
</comment>
<dbReference type="InterPro" id="IPR054396">
    <property type="entry name" value="GtfA_EBD"/>
</dbReference>
<keyword evidence="6 11" id="KW-0328">Glycosyltransferase</keyword>
<keyword evidence="8 11" id="KW-0547">Nucleotide-binding</keyword>
<dbReference type="AlphaFoldDB" id="A0A139M650"/>
<keyword evidence="4 11" id="KW-1003">Cell membrane</keyword>
<comment type="pathway">
    <text evidence="2 11">Protein modification; protein glycosylation.</text>
</comment>
<dbReference type="UniPathway" id="UPA00378"/>
<comment type="caution">
    <text evidence="14">The sequence shown here is derived from an EMBL/GenBank/DDBJ whole genome shotgun (WGS) entry which is preliminary data.</text>
</comment>
<dbReference type="InterPro" id="IPR001296">
    <property type="entry name" value="Glyco_trans_1"/>
</dbReference>
<organism evidence="14 15">
    <name type="scientific">Streptococcus oralis</name>
    <dbReference type="NCBI Taxonomy" id="1303"/>
    <lineage>
        <taxon>Bacteria</taxon>
        <taxon>Bacillati</taxon>
        <taxon>Bacillota</taxon>
        <taxon>Bacilli</taxon>
        <taxon>Lactobacillales</taxon>
        <taxon>Streptococcaceae</taxon>
        <taxon>Streptococcus</taxon>
    </lineage>
</organism>
<dbReference type="Proteomes" id="UP000070541">
    <property type="component" value="Unassembled WGS sequence"/>
</dbReference>
<dbReference type="EMBL" id="LQOG01000046">
    <property type="protein sequence ID" value="KXT59152.1"/>
    <property type="molecule type" value="Genomic_DNA"/>
</dbReference>
<evidence type="ECO:0000259" key="12">
    <source>
        <dbReference type="Pfam" id="PF00534"/>
    </source>
</evidence>
<evidence type="ECO:0000256" key="2">
    <source>
        <dbReference type="ARBA" id="ARBA00004922"/>
    </source>
</evidence>
<evidence type="ECO:0000256" key="3">
    <source>
        <dbReference type="ARBA" id="ARBA00009481"/>
    </source>
</evidence>
<dbReference type="PATRIC" id="fig|1303.76.peg.1837"/>
<dbReference type="HAMAP" id="MF_01472">
    <property type="entry name" value="GtfA"/>
    <property type="match status" value="1"/>
</dbReference>
<dbReference type="Gene3D" id="3.40.50.2000">
    <property type="entry name" value="Glycogen Phosphorylase B"/>
    <property type="match status" value="2"/>
</dbReference>
<dbReference type="GO" id="GO:0017122">
    <property type="term" value="C:protein N-acetylglucosaminyltransferase complex"/>
    <property type="evidence" value="ECO:0007669"/>
    <property type="project" value="UniProtKB-UniRule"/>
</dbReference>
<evidence type="ECO:0000313" key="14">
    <source>
        <dbReference type="EMBL" id="KXT59152.1"/>
    </source>
</evidence>
<reference evidence="14 15" key="1">
    <citation type="submission" date="2016-01" db="EMBL/GenBank/DDBJ databases">
        <title>Highly variable Streptococcus oralis are common among viridans streptococci isolated from primates.</title>
        <authorList>
            <person name="Denapaite D."/>
            <person name="Rieger M."/>
            <person name="Koendgen S."/>
            <person name="Brueckner R."/>
            <person name="Ochigava I."/>
            <person name="Kappeler P."/>
            <person name="Maetz-Rensing K."/>
            <person name="Leendertz F."/>
            <person name="Hakenbeck R."/>
        </authorList>
    </citation>
    <scope>NUCLEOTIDE SEQUENCE [LARGE SCALE GENOMIC DNA]</scope>
    <source>
        <strain evidence="14 15">DD05</strain>
    </source>
</reference>
<evidence type="ECO:0000313" key="15">
    <source>
        <dbReference type="Proteomes" id="UP000070541"/>
    </source>
</evidence>
<keyword evidence="5 11" id="KW-0963">Cytoplasm</keyword>
<dbReference type="GO" id="GO:0016757">
    <property type="term" value="F:glycosyltransferase activity"/>
    <property type="evidence" value="ECO:0007669"/>
    <property type="project" value="UniProtKB-UniRule"/>
</dbReference>
<dbReference type="NCBIfam" id="TIGR02918">
    <property type="entry name" value="accessory Sec system glycosyltransferase GtfA"/>
    <property type="match status" value="1"/>
</dbReference>
<feature type="binding site" evidence="11">
    <location>
        <begin position="16"/>
        <end position="19"/>
    </location>
    <ligand>
        <name>UDP</name>
        <dbReference type="ChEBI" id="CHEBI:58223"/>
    </ligand>
</feature>
<dbReference type="SUPFAM" id="SSF53756">
    <property type="entry name" value="UDP-Glycosyltransferase/glycogen phosphorylase"/>
    <property type="match status" value="1"/>
</dbReference>
<dbReference type="PANTHER" id="PTHR12526:SF629">
    <property type="entry name" value="TEICHURONIC ACID BIOSYNTHESIS GLYCOSYLTRANSFERASE TUAH-RELATED"/>
    <property type="match status" value="1"/>
</dbReference>
<dbReference type="InterPro" id="IPR014267">
    <property type="entry name" value="GtfA"/>
</dbReference>
<evidence type="ECO:0000256" key="1">
    <source>
        <dbReference type="ARBA" id="ARBA00004202"/>
    </source>
</evidence>
<accession>A0A139M650</accession>
<sequence>MTIYNINLGIGWASSGVEYAQIYRAKLLRSVGLEAKFIFMDFISADNIEHLTKNIGFEDSEVIWLYQYFTDVKIAPTTYTLAQVLASFDKEPLEIIRDTDMKTIRLVFGDGDFVTCYACDMDKELIERAEIVSRGCLIQKEYYTYTKNFVEYFSPMDGHAQLYQRTWLNEDGSVAYEEIINEVDGRQETQVYRFPNHVFYSKQEFVAHFMRSLALTDKDLLILDRETDIGQAIFANKGDAKLVVIVHADHFSENPAEKDYILWNNYYEYQFEYADEVDYIINSTDAQTNLLKEQFAQYTTIKPKEILTIPVGSLDQLRHPEGERKPFGLITASRLASEKHIDWLIHSVAKAHEQLPEITFDIYGTGGERAMLEQLIHELNAEEYIHLIGHHHMADVYRNYSAYLSASTSEGFGLTLLEAVGSGLPIIGFDVRYGNPTFIRDGENGYLIPEARPDDLDAMTTEYAEKIVQLFTQHSQEDLSRVSYEVAEPYLDEHIAQRWYDLVQSAQHQ</sequence>
<feature type="binding site" evidence="11">
    <location>
        <begin position="390"/>
        <end position="391"/>
    </location>
    <ligand>
        <name>UDP</name>
        <dbReference type="ChEBI" id="CHEBI:58223"/>
    </ligand>
</feature>
<comment type="function">
    <text evidence="11">Required for polymorphic O-glycosylation of the serine-rich repeat protein in this bacteria. Catalyzes the first step in glycosylation by transferring N-acetylglucosamine from UDP-GlcNAc to serine residues in the substrate protein. Part of the accessory SecA2/SecY2 system specifically required to export serine-rich repeat cell wall proteins usually encoded upstream in the same operon.</text>
</comment>
<evidence type="ECO:0000256" key="8">
    <source>
        <dbReference type="ARBA" id="ARBA00022741"/>
    </source>
</evidence>
<evidence type="ECO:0000256" key="4">
    <source>
        <dbReference type="ARBA" id="ARBA00022475"/>
    </source>
</evidence>
<name>A0A139M650_STROR</name>
<dbReference type="Pfam" id="PF00534">
    <property type="entry name" value="Glycos_transf_1"/>
    <property type="match status" value="1"/>
</dbReference>
<feature type="binding site" evidence="11">
    <location>
        <begin position="410"/>
        <end position="413"/>
    </location>
    <ligand>
        <name>N-acetyl-D-glucosamine</name>
        <dbReference type="ChEBI" id="CHEBI:506227"/>
    </ligand>
</feature>
<dbReference type="CDD" id="cd04949">
    <property type="entry name" value="GT4_GtfA-like"/>
    <property type="match status" value="1"/>
</dbReference>
<dbReference type="GO" id="GO:0005737">
    <property type="term" value="C:cytoplasm"/>
    <property type="evidence" value="ECO:0007669"/>
    <property type="project" value="UniProtKB-SubCell"/>
</dbReference>
<dbReference type="PANTHER" id="PTHR12526">
    <property type="entry name" value="GLYCOSYLTRANSFERASE"/>
    <property type="match status" value="1"/>
</dbReference>
<keyword evidence="9 11" id="KW-0472">Membrane</keyword>